<dbReference type="SUPFAM" id="SSF53850">
    <property type="entry name" value="Periplasmic binding protein-like II"/>
    <property type="match status" value="1"/>
</dbReference>
<protein>
    <recommendedName>
        <fullName evidence="4">Phosphate ABC transporter substrate-binding protein</fullName>
    </recommendedName>
</protein>
<dbReference type="OrthoDB" id="5368544at2"/>
<name>A0A1N7LYE7_9GAMM</name>
<sequence>MRLIFSSLLALTLLSAPGAFAAFASERIIIVTHSDNTGVRLSREQIRNLFMGASVGRDLQPVALPPGSRTRSLFNIKIVGLSDSRVQSYWAQMKFTGRRPPPQIVNSEEAMVQYLLNTPSSIGYLTADTDLPEDLVIIYATD</sequence>
<keyword evidence="1" id="KW-0732">Signal</keyword>
<dbReference type="Proteomes" id="UP000185639">
    <property type="component" value="Unassembled WGS sequence"/>
</dbReference>
<organism evidence="2 3">
    <name type="scientific">Thalassolituus maritimus</name>
    <dbReference type="NCBI Taxonomy" id="484498"/>
    <lineage>
        <taxon>Bacteria</taxon>
        <taxon>Pseudomonadati</taxon>
        <taxon>Pseudomonadota</taxon>
        <taxon>Gammaproteobacteria</taxon>
        <taxon>Oceanospirillales</taxon>
        <taxon>Oceanospirillaceae</taxon>
        <taxon>Thalassolituus</taxon>
    </lineage>
</organism>
<feature type="signal peptide" evidence="1">
    <location>
        <begin position="1"/>
        <end position="21"/>
    </location>
</feature>
<keyword evidence="3" id="KW-1185">Reference proteome</keyword>
<reference evidence="3" key="1">
    <citation type="submission" date="2017-01" db="EMBL/GenBank/DDBJ databases">
        <authorList>
            <person name="Varghese N."/>
            <person name="Submissions S."/>
        </authorList>
    </citation>
    <scope>NUCLEOTIDE SEQUENCE [LARGE SCALE GENOMIC DNA]</scope>
    <source>
        <strain evidence="3">DSM 24913</strain>
    </source>
</reference>
<dbReference type="Gene3D" id="3.40.190.10">
    <property type="entry name" value="Periplasmic binding protein-like II"/>
    <property type="match status" value="1"/>
</dbReference>
<dbReference type="STRING" id="484498.SAMN05421686_104298"/>
<evidence type="ECO:0000313" key="3">
    <source>
        <dbReference type="Proteomes" id="UP000185639"/>
    </source>
</evidence>
<dbReference type="AlphaFoldDB" id="A0A1N7LYE7"/>
<dbReference type="EMBL" id="FTOH01000004">
    <property type="protein sequence ID" value="SIS78834.1"/>
    <property type="molecule type" value="Genomic_DNA"/>
</dbReference>
<gene>
    <name evidence="2" type="ORF">SAMN05421686_104298</name>
</gene>
<dbReference type="RefSeq" id="WP_076515136.1">
    <property type="nucleotide sequence ID" value="NZ_FTOH01000004.1"/>
</dbReference>
<feature type="chain" id="PRO_5012704112" description="Phosphate ABC transporter substrate-binding protein" evidence="1">
    <location>
        <begin position="22"/>
        <end position="142"/>
    </location>
</feature>
<evidence type="ECO:0008006" key="4">
    <source>
        <dbReference type="Google" id="ProtNLM"/>
    </source>
</evidence>
<accession>A0A1N7LYE7</accession>
<proteinExistence type="predicted"/>
<evidence type="ECO:0000256" key="1">
    <source>
        <dbReference type="SAM" id="SignalP"/>
    </source>
</evidence>
<evidence type="ECO:0000313" key="2">
    <source>
        <dbReference type="EMBL" id="SIS78834.1"/>
    </source>
</evidence>